<dbReference type="InterPro" id="IPR002586">
    <property type="entry name" value="CobQ/CobB/MinD/ParA_Nub-bd_dom"/>
</dbReference>
<name>A0A1F2P5Z7_9EURY</name>
<dbReference type="Proteomes" id="UP000185779">
    <property type="component" value="Unassembled WGS sequence"/>
</dbReference>
<dbReference type="EMBL" id="LYOR01000002">
    <property type="protein sequence ID" value="OFV66573.1"/>
    <property type="molecule type" value="Genomic_DNA"/>
</dbReference>
<evidence type="ECO:0000259" key="1">
    <source>
        <dbReference type="PROSITE" id="PS51379"/>
    </source>
</evidence>
<dbReference type="SUPFAM" id="SSF52540">
    <property type="entry name" value="P-loop containing nucleoside triphosphate hydrolases"/>
    <property type="match status" value="1"/>
</dbReference>
<dbReference type="PROSITE" id="PS51379">
    <property type="entry name" value="4FE4S_FER_2"/>
    <property type="match status" value="2"/>
</dbReference>
<dbReference type="EMBL" id="DRIE01000072">
    <property type="protein sequence ID" value="HEC57066.1"/>
    <property type="molecule type" value="Genomic_DNA"/>
</dbReference>
<dbReference type="InterPro" id="IPR017900">
    <property type="entry name" value="4Fe4S_Fe_S_CS"/>
</dbReference>
<dbReference type="Gene3D" id="3.40.50.300">
    <property type="entry name" value="P-loop containing nucleotide triphosphate hydrolases"/>
    <property type="match status" value="1"/>
</dbReference>
<dbReference type="SUPFAM" id="SSF54862">
    <property type="entry name" value="4Fe-4S ferredoxins"/>
    <property type="match status" value="1"/>
</dbReference>
<dbReference type="Gene3D" id="3.30.70.20">
    <property type="match status" value="1"/>
</dbReference>
<comment type="caution">
    <text evidence="3">The sequence shown here is derived from an EMBL/GenBank/DDBJ whole genome shotgun (WGS) entry which is preliminary data.</text>
</comment>
<dbReference type="PANTHER" id="PTHR43063">
    <property type="entry name" value="4FE-4S CLUSTER CONTAINING PARA FAMILY ATPASE PROTEIN"/>
    <property type="match status" value="1"/>
</dbReference>
<evidence type="ECO:0000313" key="2">
    <source>
        <dbReference type="EMBL" id="HEC57066.1"/>
    </source>
</evidence>
<dbReference type="PROSITE" id="PS00198">
    <property type="entry name" value="4FE4S_FER_1"/>
    <property type="match status" value="1"/>
</dbReference>
<dbReference type="Proteomes" id="UP000885936">
    <property type="component" value="Unassembled WGS sequence"/>
</dbReference>
<dbReference type="Pfam" id="PF01656">
    <property type="entry name" value="CbiA"/>
    <property type="match status" value="1"/>
</dbReference>
<reference evidence="2" key="2">
    <citation type="journal article" date="2020" name="mSystems">
        <title>Genome- and Community-Level Interaction Insights into Carbon Utilization and Element Cycling Functions of Hydrothermarchaeota in Hydrothermal Sediment.</title>
        <authorList>
            <person name="Zhou Z."/>
            <person name="Liu Y."/>
            <person name="Xu W."/>
            <person name="Pan J."/>
            <person name="Luo Z.H."/>
            <person name="Li M."/>
        </authorList>
    </citation>
    <scope>NUCLEOTIDE SEQUENCE [LARGE SCALE GENOMIC DNA]</scope>
    <source>
        <strain evidence="2">HyVt-386</strain>
    </source>
</reference>
<dbReference type="STRING" id="1839936.SBU_000540"/>
<feature type="domain" description="4Fe-4S ferredoxin-type" evidence="1">
    <location>
        <begin position="57"/>
        <end position="86"/>
    </location>
</feature>
<gene>
    <name evidence="2" type="ORF">ENI32_04175</name>
    <name evidence="3" type="ORF">SBU_000540</name>
</gene>
<proteinExistence type="predicted"/>
<dbReference type="AlphaFoldDB" id="A0A1F2P5Z7"/>
<dbReference type="GO" id="GO:0016491">
    <property type="term" value="F:oxidoreductase activity"/>
    <property type="evidence" value="ECO:0007669"/>
    <property type="project" value="UniProtKB-ARBA"/>
</dbReference>
<feature type="domain" description="4Fe-4S ferredoxin-type" evidence="1">
    <location>
        <begin position="94"/>
        <end position="123"/>
    </location>
</feature>
<sequence>MIISVASGKGGTGKTTVAVNLALSIEDAQLLDCDVEEPDAHIFLKPDIKEIKSVSSMIPLIEKGRCSFCRKCAEFCAYNALFVIGPHPEKGLKGDTILFPNLCHGCGGCVLVCPEGAIREGEKEIGRIIKGRCGEIDLVYGELAIGEPMPSLLIKAVKRELNGDKTVIIDAPPGVSCPVIHSVYGSNYCILVTEPTPFGLYDLKLAVGVMRELGIPFGVVVNRSGMGDRGVYDYCKDEGIEILLEIPYMKEIAISYSRGVPFVKVIDEWREQFLAVFDGIRSGLGV</sequence>
<protein>
    <submittedName>
        <fullName evidence="2">4Fe-4S dicluster domain-containing protein</fullName>
    </submittedName>
    <submittedName>
        <fullName evidence="3">Cobyrinic acid ac-diamide synthase</fullName>
    </submittedName>
</protein>
<evidence type="ECO:0000313" key="3">
    <source>
        <dbReference type="EMBL" id="OFV66573.1"/>
    </source>
</evidence>
<keyword evidence="4" id="KW-1185">Reference proteome</keyword>
<accession>A0A1F2P5Z7</accession>
<organism evidence="3 4">
    <name type="scientific">Candidatus Syntropharchaeum butanivorans</name>
    <dbReference type="NCBI Taxonomy" id="1839936"/>
    <lineage>
        <taxon>Archaea</taxon>
        <taxon>Methanobacteriati</taxon>
        <taxon>Methanobacteriota</taxon>
        <taxon>Stenosarchaea group</taxon>
        <taxon>Methanomicrobia</taxon>
        <taxon>Methanosarcinales</taxon>
        <taxon>ANME-2 cluster</taxon>
        <taxon>Candidatus Syntropharchaeum</taxon>
    </lineage>
</organism>
<dbReference type="InterPro" id="IPR017896">
    <property type="entry name" value="4Fe4S_Fe-S-bd"/>
</dbReference>
<dbReference type="Pfam" id="PF00037">
    <property type="entry name" value="Fer4"/>
    <property type="match status" value="1"/>
</dbReference>
<reference evidence="3 4" key="1">
    <citation type="submission" date="2016-05" db="EMBL/GenBank/DDBJ databases">
        <title>Microbial consortia oxidize butane by reversing methanogenesis.</title>
        <authorList>
            <person name="Laso-Perez R."/>
            <person name="Richter M."/>
            <person name="Wegener G."/>
            <person name="Musat F."/>
        </authorList>
    </citation>
    <scope>NUCLEOTIDE SEQUENCE [LARGE SCALE GENOMIC DNA]</scope>
    <source>
        <strain evidence="3">BOX1</strain>
    </source>
</reference>
<dbReference type="InterPro" id="IPR027417">
    <property type="entry name" value="P-loop_NTPase"/>
</dbReference>
<dbReference type="PANTHER" id="PTHR43063:SF1">
    <property type="entry name" value="4FE-4S CLUSTER CONTAINING PARA FAMILY ATPASE PROTEIN"/>
    <property type="match status" value="1"/>
</dbReference>
<dbReference type="CDD" id="cd03110">
    <property type="entry name" value="SIMIBI_bact_arch"/>
    <property type="match status" value="1"/>
</dbReference>
<evidence type="ECO:0000313" key="4">
    <source>
        <dbReference type="Proteomes" id="UP000185779"/>
    </source>
</evidence>
<dbReference type="PATRIC" id="fig|1839936.3.peg.547"/>